<protein>
    <recommendedName>
        <fullName evidence="1">non-specific serine/threonine protein kinase</fullName>
        <ecNumber evidence="1">2.7.11.1</ecNumber>
    </recommendedName>
</protein>
<name>E8MY53_ANATU</name>
<dbReference type="Gene3D" id="2.120.10.30">
    <property type="entry name" value="TolB, C-terminal domain"/>
    <property type="match status" value="3"/>
</dbReference>
<reference evidence="10 11" key="1">
    <citation type="submission" date="2010-12" db="EMBL/GenBank/DDBJ databases">
        <title>Whole genome sequence of Anaerolinea thermophila UNI-1.</title>
        <authorList>
            <person name="Narita-Yamada S."/>
            <person name="Kishi E."/>
            <person name="Watanabe Y."/>
            <person name="Takasaki K."/>
            <person name="Ankai A."/>
            <person name="Oguchi A."/>
            <person name="Fukui S."/>
            <person name="Takahashi M."/>
            <person name="Yashiro I."/>
            <person name="Hosoyama A."/>
            <person name="Sekiguchi Y."/>
            <person name="Hanada S."/>
            <person name="Fujita N."/>
        </authorList>
    </citation>
    <scope>NUCLEOTIDE SEQUENCE [LARGE SCALE GENOMIC DNA]</scope>
    <source>
        <strain evidence="11">DSM 14523 / JCM 11388 / NBRC 100420 / UNI-1</strain>
    </source>
</reference>
<dbReference type="InterPro" id="IPR011659">
    <property type="entry name" value="WD40"/>
</dbReference>
<proteinExistence type="predicted"/>
<keyword evidence="4" id="KW-0418">Kinase</keyword>
<keyword evidence="11" id="KW-1185">Reference proteome</keyword>
<dbReference type="KEGG" id="atm:ANT_22580"/>
<dbReference type="Gene3D" id="1.10.510.10">
    <property type="entry name" value="Transferase(Phosphotransferase) domain 1"/>
    <property type="match status" value="1"/>
</dbReference>
<dbReference type="PROSITE" id="PS50011">
    <property type="entry name" value="PROTEIN_KINASE_DOM"/>
    <property type="match status" value="1"/>
</dbReference>
<feature type="compositionally biased region" description="Polar residues" evidence="7">
    <location>
        <begin position="384"/>
        <end position="400"/>
    </location>
</feature>
<dbReference type="PROSITE" id="PS00107">
    <property type="entry name" value="PROTEIN_KINASE_ATP"/>
    <property type="match status" value="1"/>
</dbReference>
<gene>
    <name evidence="10" type="ordered locus">ANT_22580</name>
</gene>
<dbReference type="AlphaFoldDB" id="E8MY53"/>
<dbReference type="CDD" id="cd14014">
    <property type="entry name" value="STKc_PknB_like"/>
    <property type="match status" value="1"/>
</dbReference>
<keyword evidence="2" id="KW-0808">Transferase</keyword>
<feature type="binding site" evidence="6">
    <location>
        <position position="42"/>
    </location>
    <ligand>
        <name>ATP</name>
        <dbReference type="ChEBI" id="CHEBI:30616"/>
    </ligand>
</feature>
<dbReference type="OrthoDB" id="9785148at2"/>
<dbReference type="PANTHER" id="PTHR43289:SF6">
    <property type="entry name" value="SERINE_THREONINE-PROTEIN KINASE NEKL-3"/>
    <property type="match status" value="1"/>
</dbReference>
<dbReference type="Proteomes" id="UP000008922">
    <property type="component" value="Chromosome"/>
</dbReference>
<dbReference type="InterPro" id="IPR011009">
    <property type="entry name" value="Kinase-like_dom_sf"/>
</dbReference>
<accession>E8MY53</accession>
<dbReference type="Gene3D" id="3.30.200.20">
    <property type="entry name" value="Phosphorylase Kinase, domain 1"/>
    <property type="match status" value="1"/>
</dbReference>
<dbReference type="PANTHER" id="PTHR43289">
    <property type="entry name" value="MITOGEN-ACTIVATED PROTEIN KINASE KINASE KINASE 20-RELATED"/>
    <property type="match status" value="1"/>
</dbReference>
<dbReference type="HOGENOM" id="CLU_388654_0_0_0"/>
<feature type="domain" description="Protein kinase" evidence="9">
    <location>
        <begin position="13"/>
        <end position="265"/>
    </location>
</feature>
<dbReference type="STRING" id="926569.ANT_22580"/>
<feature type="region of interest" description="Disordered" evidence="7">
    <location>
        <begin position="364"/>
        <end position="423"/>
    </location>
</feature>
<evidence type="ECO:0000256" key="3">
    <source>
        <dbReference type="ARBA" id="ARBA00022741"/>
    </source>
</evidence>
<evidence type="ECO:0000256" key="5">
    <source>
        <dbReference type="ARBA" id="ARBA00022840"/>
    </source>
</evidence>
<keyword evidence="8" id="KW-1133">Transmembrane helix</keyword>
<evidence type="ECO:0000256" key="8">
    <source>
        <dbReference type="SAM" id="Phobius"/>
    </source>
</evidence>
<dbReference type="InterPro" id="IPR000719">
    <property type="entry name" value="Prot_kinase_dom"/>
</dbReference>
<dbReference type="SUPFAM" id="SSF82171">
    <property type="entry name" value="DPP6 N-terminal domain-like"/>
    <property type="match status" value="1"/>
</dbReference>
<evidence type="ECO:0000256" key="1">
    <source>
        <dbReference type="ARBA" id="ARBA00012513"/>
    </source>
</evidence>
<evidence type="ECO:0000256" key="4">
    <source>
        <dbReference type="ARBA" id="ARBA00022777"/>
    </source>
</evidence>
<evidence type="ECO:0000313" key="11">
    <source>
        <dbReference type="Proteomes" id="UP000008922"/>
    </source>
</evidence>
<feature type="transmembrane region" description="Helical" evidence="8">
    <location>
        <begin position="318"/>
        <end position="338"/>
    </location>
</feature>
<dbReference type="eggNOG" id="COG0515">
    <property type="taxonomic scope" value="Bacteria"/>
</dbReference>
<feature type="compositionally biased region" description="Polar residues" evidence="7">
    <location>
        <begin position="364"/>
        <end position="376"/>
    </location>
</feature>
<evidence type="ECO:0000256" key="2">
    <source>
        <dbReference type="ARBA" id="ARBA00022679"/>
    </source>
</evidence>
<dbReference type="EMBL" id="AP012029">
    <property type="protein sequence ID" value="BAJ64284.1"/>
    <property type="molecule type" value="Genomic_DNA"/>
</dbReference>
<keyword evidence="8" id="KW-0812">Transmembrane</keyword>
<dbReference type="Pfam" id="PF07676">
    <property type="entry name" value="PD40"/>
    <property type="match status" value="2"/>
</dbReference>
<dbReference type="EC" id="2.7.11.1" evidence="1"/>
<feature type="compositionally biased region" description="Low complexity" evidence="7">
    <location>
        <begin position="408"/>
        <end position="423"/>
    </location>
</feature>
<feature type="region of interest" description="Disordered" evidence="7">
    <location>
        <begin position="171"/>
        <end position="190"/>
    </location>
</feature>
<keyword evidence="5 6" id="KW-0067">ATP-binding</keyword>
<dbReference type="Pfam" id="PF00069">
    <property type="entry name" value="Pkinase"/>
    <property type="match status" value="1"/>
</dbReference>
<sequence>MPLAAGTLLNHRYRIVSILGQGGMGAVYRAVDEHLGVHVAVKENLFLTDEYSRQFEREARILAGLRHPGLPHVTDYFVLPGQGQYLVMDYIEGEDLRQRMERAGVLPENEVILIGISVCEALNYLHTRPQPIIHRDLKPGNIKVTPEGQAVLVDFGLAKIMEGNQVTMTGARAMTPGYSPPEQYGTSHTDERSDVYSLGATLYAALTGSIPEDGLNRLTGKEQLTDIRKLRPKINRRLAEVIEKALEVDPDDRFQSVEEFRQALIECSEVGAFFKERPTISPPPPELLAEELAQNGNVQPSTNGKQKSKRNFRKRRRFQPGVLIPVFALLVGLSYLLFTLRPDLSQSLFAGFYPSTPFVATESASATPSLEVNQEDTPIPPVEQTPSVEGNQSTAPTATENARPVIPPTSTETPTPVFTPTATPLGGGASEIAFVSERTGQMQIWMMSADGKNLRQLTNMRNGACQPAWSPDGSKLAFISPCPGKREIYEGSAIYLLAMDGSEPIPLPSSPEGDFDPAWSPDGKKLAFTSLRTGRPSIFVMDLQTLVAREISESRYSDLQPSWSPISRQIAFVRRISNSQIWIMSEDGENQVRFSPPGDVTNFFPTWSWDGQAILYNQIVGGSKVPRLVGMRYEDRQSPREFRIPASGTVDIGPVGSFTLSPDGFWVAYEGWPDGTNHDIYLMTMNGATNIRLTTDPSFDYSPVWRPVIR</sequence>
<evidence type="ECO:0000259" key="9">
    <source>
        <dbReference type="PROSITE" id="PS50011"/>
    </source>
</evidence>
<evidence type="ECO:0000256" key="6">
    <source>
        <dbReference type="PROSITE-ProRule" id="PRU10141"/>
    </source>
</evidence>
<dbReference type="eggNOG" id="COG0823">
    <property type="taxonomic scope" value="Bacteria"/>
</dbReference>
<dbReference type="InterPro" id="IPR011042">
    <property type="entry name" value="6-blade_b-propeller_TolB-like"/>
</dbReference>
<evidence type="ECO:0000313" key="10">
    <source>
        <dbReference type="EMBL" id="BAJ64284.1"/>
    </source>
</evidence>
<dbReference type="InParanoid" id="E8MY53"/>
<keyword evidence="8" id="KW-0472">Membrane</keyword>
<dbReference type="GO" id="GO:0005524">
    <property type="term" value="F:ATP binding"/>
    <property type="evidence" value="ECO:0007669"/>
    <property type="project" value="UniProtKB-UniRule"/>
</dbReference>
<dbReference type="GO" id="GO:0004674">
    <property type="term" value="F:protein serine/threonine kinase activity"/>
    <property type="evidence" value="ECO:0007669"/>
    <property type="project" value="UniProtKB-EC"/>
</dbReference>
<evidence type="ECO:0000256" key="7">
    <source>
        <dbReference type="SAM" id="MobiDB-lite"/>
    </source>
</evidence>
<dbReference type="RefSeq" id="WP_013560652.1">
    <property type="nucleotide sequence ID" value="NC_014960.1"/>
</dbReference>
<keyword evidence="3 6" id="KW-0547">Nucleotide-binding</keyword>
<dbReference type="SUPFAM" id="SSF56112">
    <property type="entry name" value="Protein kinase-like (PK-like)"/>
    <property type="match status" value="1"/>
</dbReference>
<dbReference type="InterPro" id="IPR017441">
    <property type="entry name" value="Protein_kinase_ATP_BS"/>
</dbReference>
<dbReference type="SMART" id="SM00220">
    <property type="entry name" value="S_TKc"/>
    <property type="match status" value="1"/>
</dbReference>
<organism evidence="10 11">
    <name type="scientific">Anaerolinea thermophila (strain DSM 14523 / JCM 11388 / NBRC 100420 / UNI-1)</name>
    <dbReference type="NCBI Taxonomy" id="926569"/>
    <lineage>
        <taxon>Bacteria</taxon>
        <taxon>Bacillati</taxon>
        <taxon>Chloroflexota</taxon>
        <taxon>Anaerolineae</taxon>
        <taxon>Anaerolineales</taxon>
        <taxon>Anaerolineaceae</taxon>
        <taxon>Anaerolinea</taxon>
    </lineage>
</organism>